<dbReference type="Pfam" id="PF13407">
    <property type="entry name" value="Peripla_BP_4"/>
    <property type="match status" value="1"/>
</dbReference>
<organism evidence="6 7">
    <name type="scientific">Conexibacter arvalis</name>
    <dbReference type="NCBI Taxonomy" id="912552"/>
    <lineage>
        <taxon>Bacteria</taxon>
        <taxon>Bacillati</taxon>
        <taxon>Actinomycetota</taxon>
        <taxon>Thermoleophilia</taxon>
        <taxon>Solirubrobacterales</taxon>
        <taxon>Conexibacteraceae</taxon>
        <taxon>Conexibacter</taxon>
    </lineage>
</organism>
<evidence type="ECO:0000256" key="1">
    <source>
        <dbReference type="ARBA" id="ARBA00004196"/>
    </source>
</evidence>
<dbReference type="Gene3D" id="3.40.50.2300">
    <property type="match status" value="2"/>
</dbReference>
<evidence type="ECO:0000313" key="6">
    <source>
        <dbReference type="EMBL" id="MBB4663850.1"/>
    </source>
</evidence>
<comment type="similarity">
    <text evidence="2">Belongs to the bacterial solute-binding protein 2 family.</text>
</comment>
<evidence type="ECO:0000256" key="3">
    <source>
        <dbReference type="ARBA" id="ARBA00022729"/>
    </source>
</evidence>
<dbReference type="AlphaFoldDB" id="A0A840IIS3"/>
<dbReference type="PROSITE" id="PS51257">
    <property type="entry name" value="PROKAR_LIPOPROTEIN"/>
    <property type="match status" value="1"/>
</dbReference>
<comment type="subcellular location">
    <subcellularLocation>
        <location evidence="1">Cell envelope</location>
    </subcellularLocation>
</comment>
<sequence>MRSNSVHSAARRLGGVVATATTIALLAAGCGSSDDDGASTTPAGSGGGATSAGLDEARTPTPNAYEGPTDPVRKPARLTIGIVTCSSQLSGCVSAADGIEEAARAAGFTPRMYDGGGTPQKQNAAILDAISAGADVVATTAIDPNLVQQGLRAARRAGVLVVSGSNGIDSPNPVREPEAGKLGYAFDVAPDYAELGRKAAAWIIGDSDGKANVGLFSDRQFPSVIAFEEGLLEGLEQCGDCTVSEPQTFNGTQVGTTLGNQTTGFLRSNPDVDYVFSPYDPAAAAQVTAIAQAGMANRVKIVGVLGSQQNLEFIRQGQVQAADAAYDNRYMGYMVVDGIIRTLARAPLFRPHGGNLPGVILDETNLPEAGRDWTADFDYVSEFTSLWRG</sequence>
<name>A0A840IIS3_9ACTN</name>
<dbReference type="InterPro" id="IPR028082">
    <property type="entry name" value="Peripla_BP_I"/>
</dbReference>
<reference evidence="6 7" key="1">
    <citation type="submission" date="2020-08" db="EMBL/GenBank/DDBJ databases">
        <title>Genomic Encyclopedia of Archaeal and Bacterial Type Strains, Phase II (KMG-II): from individual species to whole genera.</title>
        <authorList>
            <person name="Goeker M."/>
        </authorList>
    </citation>
    <scope>NUCLEOTIDE SEQUENCE [LARGE SCALE GENOMIC DNA]</scope>
    <source>
        <strain evidence="6 7">DSM 23288</strain>
    </source>
</reference>
<proteinExistence type="inferred from homology"/>
<dbReference type="GO" id="GO:0030246">
    <property type="term" value="F:carbohydrate binding"/>
    <property type="evidence" value="ECO:0007669"/>
    <property type="project" value="UniProtKB-ARBA"/>
</dbReference>
<dbReference type="InterPro" id="IPR025997">
    <property type="entry name" value="SBP_2_dom"/>
</dbReference>
<protein>
    <submittedName>
        <fullName evidence="6">Ribose transport system substrate-binding protein</fullName>
    </submittedName>
</protein>
<dbReference type="GO" id="GO:0030313">
    <property type="term" value="C:cell envelope"/>
    <property type="evidence" value="ECO:0007669"/>
    <property type="project" value="UniProtKB-SubCell"/>
</dbReference>
<keyword evidence="7" id="KW-1185">Reference proteome</keyword>
<evidence type="ECO:0000256" key="2">
    <source>
        <dbReference type="ARBA" id="ARBA00007639"/>
    </source>
</evidence>
<dbReference type="CDD" id="cd01536">
    <property type="entry name" value="PBP1_ABC_sugar_binding-like"/>
    <property type="match status" value="1"/>
</dbReference>
<accession>A0A840IIS3</accession>
<gene>
    <name evidence="6" type="ORF">BDZ31_003451</name>
</gene>
<keyword evidence="3" id="KW-0732">Signal</keyword>
<comment type="caution">
    <text evidence="6">The sequence shown here is derived from an EMBL/GenBank/DDBJ whole genome shotgun (WGS) entry which is preliminary data.</text>
</comment>
<dbReference type="Proteomes" id="UP000585272">
    <property type="component" value="Unassembled WGS sequence"/>
</dbReference>
<feature type="region of interest" description="Disordered" evidence="4">
    <location>
        <begin position="31"/>
        <end position="73"/>
    </location>
</feature>
<evidence type="ECO:0000313" key="7">
    <source>
        <dbReference type="Proteomes" id="UP000585272"/>
    </source>
</evidence>
<feature type="domain" description="Periplasmic binding protein" evidence="5">
    <location>
        <begin position="85"/>
        <end position="337"/>
    </location>
</feature>
<dbReference type="SUPFAM" id="SSF53822">
    <property type="entry name" value="Periplasmic binding protein-like I"/>
    <property type="match status" value="1"/>
</dbReference>
<dbReference type="RefSeq" id="WP_183343573.1">
    <property type="nucleotide sequence ID" value="NZ_JACHNU010000005.1"/>
</dbReference>
<dbReference type="EMBL" id="JACHNU010000005">
    <property type="protein sequence ID" value="MBB4663850.1"/>
    <property type="molecule type" value="Genomic_DNA"/>
</dbReference>
<dbReference type="PANTHER" id="PTHR46847:SF1">
    <property type="entry name" value="D-ALLOSE-BINDING PERIPLASMIC PROTEIN-RELATED"/>
    <property type="match status" value="1"/>
</dbReference>
<dbReference type="PANTHER" id="PTHR46847">
    <property type="entry name" value="D-ALLOSE-BINDING PERIPLASMIC PROTEIN-RELATED"/>
    <property type="match status" value="1"/>
</dbReference>
<evidence type="ECO:0000259" key="5">
    <source>
        <dbReference type="Pfam" id="PF13407"/>
    </source>
</evidence>
<evidence type="ECO:0000256" key="4">
    <source>
        <dbReference type="SAM" id="MobiDB-lite"/>
    </source>
</evidence>